<dbReference type="RefSeq" id="WP_091770469.1">
    <property type="nucleotide sequence ID" value="NZ_FNBT01000009.1"/>
</dbReference>
<dbReference type="STRING" id="1550231.SAMN05660662_3928"/>
<feature type="domain" description="SnoaL-like" evidence="1">
    <location>
        <begin position="9"/>
        <end position="110"/>
    </location>
</feature>
<name>A0A1G7QAW4_9ACTN</name>
<dbReference type="Pfam" id="PF12680">
    <property type="entry name" value="SnoaL_2"/>
    <property type="match status" value="1"/>
</dbReference>
<dbReference type="InterPro" id="IPR037401">
    <property type="entry name" value="SnoaL-like"/>
</dbReference>
<organism evidence="2 3">
    <name type="scientific">Blastococcus aurantiacus</name>
    <dbReference type="NCBI Taxonomy" id="1550231"/>
    <lineage>
        <taxon>Bacteria</taxon>
        <taxon>Bacillati</taxon>
        <taxon>Actinomycetota</taxon>
        <taxon>Actinomycetes</taxon>
        <taxon>Geodermatophilales</taxon>
        <taxon>Geodermatophilaceae</taxon>
        <taxon>Blastococcus</taxon>
    </lineage>
</organism>
<reference evidence="3" key="1">
    <citation type="submission" date="2016-10" db="EMBL/GenBank/DDBJ databases">
        <authorList>
            <person name="Varghese N."/>
            <person name="Submissions S."/>
        </authorList>
    </citation>
    <scope>NUCLEOTIDE SEQUENCE [LARGE SCALE GENOMIC DNA]</scope>
    <source>
        <strain evidence="3">DSM 44268</strain>
    </source>
</reference>
<dbReference type="OrthoDB" id="9808719at2"/>
<dbReference type="Gene3D" id="3.10.450.50">
    <property type="match status" value="1"/>
</dbReference>
<evidence type="ECO:0000313" key="2">
    <source>
        <dbReference type="EMBL" id="SDF95672.1"/>
    </source>
</evidence>
<gene>
    <name evidence="2" type="ORF">SAMN05660662_3928</name>
</gene>
<protein>
    <submittedName>
        <fullName evidence="2">SnoaL-like domain-containing protein</fullName>
    </submittedName>
</protein>
<dbReference type="EMBL" id="FNBT01000009">
    <property type="protein sequence ID" value="SDF95672.1"/>
    <property type="molecule type" value="Genomic_DNA"/>
</dbReference>
<accession>A0A1G7QAW4</accession>
<dbReference type="InterPro" id="IPR032710">
    <property type="entry name" value="NTF2-like_dom_sf"/>
</dbReference>
<evidence type="ECO:0000259" key="1">
    <source>
        <dbReference type="Pfam" id="PF12680"/>
    </source>
</evidence>
<evidence type="ECO:0000313" key="3">
    <source>
        <dbReference type="Proteomes" id="UP000199406"/>
    </source>
</evidence>
<dbReference type="SUPFAM" id="SSF54427">
    <property type="entry name" value="NTF2-like"/>
    <property type="match status" value="1"/>
</dbReference>
<dbReference type="AlphaFoldDB" id="A0A1G7QAW4"/>
<dbReference type="Proteomes" id="UP000199406">
    <property type="component" value="Unassembled WGS sequence"/>
</dbReference>
<keyword evidence="3" id="KW-1185">Reference proteome</keyword>
<proteinExistence type="predicted"/>
<sequence length="122" mass="12933">MTATTAHADRYLAAWNETDPEARRAAVAEVFSDDVRYTDPMVDVRGAEALAATIGAVQAQFPGFVFRLAGPADPHHDQLRFTWELGPEGAEAPVVGSDVALLDADGRISAVLGFLDRVPAAA</sequence>